<dbReference type="PANTHER" id="PTHR35007">
    <property type="entry name" value="INTEGRAL MEMBRANE PROTEIN-RELATED"/>
    <property type="match status" value="1"/>
</dbReference>
<comment type="subcellular location">
    <subcellularLocation>
        <location evidence="1">Cell membrane</location>
        <topology evidence="1">Multi-pass membrane protein</topology>
    </subcellularLocation>
</comment>
<dbReference type="RefSeq" id="WP_327788933.1">
    <property type="nucleotide sequence ID" value="NZ_JARGEQ010000091.1"/>
</dbReference>
<evidence type="ECO:0000256" key="1">
    <source>
        <dbReference type="ARBA" id="ARBA00004651"/>
    </source>
</evidence>
<keyword evidence="4 7" id="KW-1133">Transmembrane helix</keyword>
<proteinExistence type="predicted"/>
<feature type="transmembrane region" description="Helical" evidence="7">
    <location>
        <begin position="113"/>
        <end position="130"/>
    </location>
</feature>
<evidence type="ECO:0000256" key="7">
    <source>
        <dbReference type="SAM" id="Phobius"/>
    </source>
</evidence>
<organism evidence="9 10">
    <name type="scientific">Marinimicrococcus flavescens</name>
    <dbReference type="NCBI Taxonomy" id="3031815"/>
    <lineage>
        <taxon>Bacteria</taxon>
        <taxon>Pseudomonadati</taxon>
        <taxon>Pseudomonadota</taxon>
        <taxon>Alphaproteobacteria</taxon>
        <taxon>Geminicoccales</taxon>
        <taxon>Geminicoccaceae</taxon>
        <taxon>Marinimicrococcus</taxon>
    </lineage>
</organism>
<evidence type="ECO:0000256" key="5">
    <source>
        <dbReference type="ARBA" id="ARBA00023136"/>
    </source>
</evidence>
<evidence type="ECO:0000256" key="2">
    <source>
        <dbReference type="ARBA" id="ARBA00022475"/>
    </source>
</evidence>
<gene>
    <name evidence="9" type="ORF">PZ740_08990</name>
</gene>
<dbReference type="Pfam" id="PF00482">
    <property type="entry name" value="T2SSF"/>
    <property type="match status" value="1"/>
</dbReference>
<accession>A0AAP3XRA2</accession>
<keyword evidence="3 7" id="KW-0812">Transmembrane</keyword>
<dbReference type="EMBL" id="JARGEQ010000091">
    <property type="protein sequence ID" value="MDF1586518.1"/>
    <property type="molecule type" value="Genomic_DNA"/>
</dbReference>
<evidence type="ECO:0000256" key="3">
    <source>
        <dbReference type="ARBA" id="ARBA00022692"/>
    </source>
</evidence>
<keyword evidence="5 7" id="KW-0472">Membrane</keyword>
<dbReference type="InterPro" id="IPR042094">
    <property type="entry name" value="T2SS_GspF_sf"/>
</dbReference>
<reference evidence="9 10" key="1">
    <citation type="submission" date="2023-03" db="EMBL/GenBank/DDBJ databases">
        <title>YIM 152171 draft genome.</title>
        <authorList>
            <person name="Yang Z."/>
        </authorList>
    </citation>
    <scope>NUCLEOTIDE SEQUENCE [LARGE SCALE GENOMIC DNA]</scope>
    <source>
        <strain evidence="9 10">YIM 152171</strain>
    </source>
</reference>
<keyword evidence="10" id="KW-1185">Reference proteome</keyword>
<feature type="region of interest" description="Disordered" evidence="6">
    <location>
        <begin position="41"/>
        <end position="78"/>
    </location>
</feature>
<name>A0AAP3XRA2_9PROT</name>
<protein>
    <submittedName>
        <fullName evidence="9">Type II secretion system F family protein</fullName>
    </submittedName>
</protein>
<dbReference type="GO" id="GO:0005886">
    <property type="term" value="C:plasma membrane"/>
    <property type="evidence" value="ECO:0007669"/>
    <property type="project" value="UniProtKB-SubCell"/>
</dbReference>
<feature type="transmembrane region" description="Helical" evidence="7">
    <location>
        <begin position="313"/>
        <end position="333"/>
    </location>
</feature>
<comment type="caution">
    <text evidence="9">The sequence shown here is derived from an EMBL/GenBank/DDBJ whole genome shotgun (WGS) entry which is preliminary data.</text>
</comment>
<dbReference type="PANTHER" id="PTHR35007:SF1">
    <property type="entry name" value="PILUS ASSEMBLY PROTEIN"/>
    <property type="match status" value="1"/>
</dbReference>
<evidence type="ECO:0000256" key="6">
    <source>
        <dbReference type="SAM" id="MobiDB-lite"/>
    </source>
</evidence>
<evidence type="ECO:0000256" key="4">
    <source>
        <dbReference type="ARBA" id="ARBA00022989"/>
    </source>
</evidence>
<dbReference type="Proteomes" id="UP001301140">
    <property type="component" value="Unassembled WGS sequence"/>
</dbReference>
<dbReference type="AlphaFoldDB" id="A0AAP3XRA2"/>
<evidence type="ECO:0000313" key="9">
    <source>
        <dbReference type="EMBL" id="MDF1586518.1"/>
    </source>
</evidence>
<feature type="compositionally biased region" description="Basic and acidic residues" evidence="6">
    <location>
        <begin position="43"/>
        <end position="72"/>
    </location>
</feature>
<feature type="transmembrane region" description="Helical" evidence="7">
    <location>
        <begin position="12"/>
        <end position="34"/>
    </location>
</feature>
<evidence type="ECO:0000259" key="8">
    <source>
        <dbReference type="Pfam" id="PF00482"/>
    </source>
</evidence>
<feature type="domain" description="Type II secretion system protein GspF" evidence="8">
    <location>
        <begin position="174"/>
        <end position="296"/>
    </location>
</feature>
<evidence type="ECO:0000313" key="10">
    <source>
        <dbReference type="Proteomes" id="UP001301140"/>
    </source>
</evidence>
<sequence>MSWVVPLADTPPALVALLVGVMIAVILLILLAAVERPPSAASRLERRTSGTTKEPDRKSGRSARGEQSESVRRGNARGFLPDSSAGLLRLLPRASALRNRLDRAEIPLRLPDFLLLCGLAGALGAVLVHQGWSWPAWRATALGILIATAGPTLLIRRRIARRERRFLQQLPDALDLVVRAVRSGLPVTEALQSIVGEMGDPARTVFRDLCANVRIGMSLGDALALAAERIHLPEFRFFAISLVVQQETGGNLAEILQNLSTMLRRRYQVRLKIKAMSSEARASAMIIGALPFLTGTAIYWINPDYMAKLFIDPRGWMLLLAGSASLLMGLFVMGKMTRFEV</sequence>
<feature type="transmembrane region" description="Helical" evidence="7">
    <location>
        <begin position="136"/>
        <end position="155"/>
    </location>
</feature>
<dbReference type="Gene3D" id="1.20.81.30">
    <property type="entry name" value="Type II secretion system (T2SS), domain F"/>
    <property type="match status" value="1"/>
</dbReference>
<keyword evidence="2" id="KW-1003">Cell membrane</keyword>
<dbReference type="InterPro" id="IPR018076">
    <property type="entry name" value="T2SS_GspF_dom"/>
</dbReference>
<feature type="transmembrane region" description="Helical" evidence="7">
    <location>
        <begin position="282"/>
        <end position="301"/>
    </location>
</feature>